<evidence type="ECO:0000313" key="2">
    <source>
        <dbReference type="Proteomes" id="UP000326837"/>
    </source>
</evidence>
<reference evidence="2" key="1">
    <citation type="submission" date="2019-10" db="EMBL/GenBank/DDBJ databases">
        <title>Lacipirellula parvula gen. nov., sp. nov., representing a lineage of planctomycetes widespread in freshwater anoxic habitats, and description of the family Lacipirellulaceae.</title>
        <authorList>
            <person name="Dedysh S.N."/>
            <person name="Kulichevskaya I.S."/>
            <person name="Beletsky A.V."/>
            <person name="Rakitin A.L."/>
            <person name="Mardanov A.V."/>
            <person name="Ivanova A.A."/>
            <person name="Saltykova V.X."/>
            <person name="Rijpstra W.I.C."/>
            <person name="Sinninghe Damste J.S."/>
            <person name="Ravin N.V."/>
        </authorList>
    </citation>
    <scope>NUCLEOTIDE SEQUENCE [LARGE SCALE GENOMIC DNA]</scope>
    <source>
        <strain evidence="2">PX69</strain>
    </source>
</reference>
<dbReference type="KEGG" id="lpav:PLANPX_1849"/>
<sequence>MTRWKSHFGTERSGRCAGGDAAARRLTYVVGAEAELLFARLCDLHTQARRSST</sequence>
<protein>
    <submittedName>
        <fullName evidence="1">Uncharacterized protein</fullName>
    </submittedName>
</protein>
<dbReference type="EMBL" id="AP021861">
    <property type="protein sequence ID" value="BBO32237.1"/>
    <property type="molecule type" value="Genomic_DNA"/>
</dbReference>
<proteinExistence type="predicted"/>
<evidence type="ECO:0000313" key="1">
    <source>
        <dbReference type="EMBL" id="BBO32237.1"/>
    </source>
</evidence>
<dbReference type="Proteomes" id="UP000326837">
    <property type="component" value="Chromosome"/>
</dbReference>
<keyword evidence="2" id="KW-1185">Reference proteome</keyword>
<gene>
    <name evidence="1" type="ORF">PLANPX_1849</name>
</gene>
<accession>A0A5K7X8Q0</accession>
<name>A0A5K7X8Q0_9BACT</name>
<dbReference type="AlphaFoldDB" id="A0A5K7X8Q0"/>
<organism evidence="1 2">
    <name type="scientific">Lacipirellula parvula</name>
    <dbReference type="NCBI Taxonomy" id="2650471"/>
    <lineage>
        <taxon>Bacteria</taxon>
        <taxon>Pseudomonadati</taxon>
        <taxon>Planctomycetota</taxon>
        <taxon>Planctomycetia</taxon>
        <taxon>Pirellulales</taxon>
        <taxon>Lacipirellulaceae</taxon>
        <taxon>Lacipirellula</taxon>
    </lineage>
</organism>